<gene>
    <name evidence="1" type="ORF">FisN_7Hh006</name>
</gene>
<comment type="caution">
    <text evidence="1">The sequence shown here is derived from an EMBL/GenBank/DDBJ whole genome shotgun (WGS) entry which is preliminary data.</text>
</comment>
<organism evidence="1 2">
    <name type="scientific">Fistulifera solaris</name>
    <name type="common">Oleaginous diatom</name>
    <dbReference type="NCBI Taxonomy" id="1519565"/>
    <lineage>
        <taxon>Eukaryota</taxon>
        <taxon>Sar</taxon>
        <taxon>Stramenopiles</taxon>
        <taxon>Ochrophyta</taxon>
        <taxon>Bacillariophyta</taxon>
        <taxon>Bacillariophyceae</taxon>
        <taxon>Bacillariophycidae</taxon>
        <taxon>Naviculales</taxon>
        <taxon>Naviculaceae</taxon>
        <taxon>Fistulifera</taxon>
    </lineage>
</organism>
<keyword evidence="2" id="KW-1185">Reference proteome</keyword>
<evidence type="ECO:0000313" key="1">
    <source>
        <dbReference type="EMBL" id="GAX20697.1"/>
    </source>
</evidence>
<dbReference type="Proteomes" id="UP000198406">
    <property type="component" value="Unassembled WGS sequence"/>
</dbReference>
<protein>
    <submittedName>
        <fullName evidence="1">Uncharacterized protein</fullName>
    </submittedName>
</protein>
<dbReference type="OrthoDB" id="48679at2759"/>
<dbReference type="EMBL" id="BDSP01000152">
    <property type="protein sequence ID" value="GAX20697.1"/>
    <property type="molecule type" value="Genomic_DNA"/>
</dbReference>
<evidence type="ECO:0000313" key="2">
    <source>
        <dbReference type="Proteomes" id="UP000198406"/>
    </source>
</evidence>
<accession>A0A1Z5K372</accession>
<reference evidence="1 2" key="1">
    <citation type="journal article" date="2015" name="Plant Cell">
        <title>Oil accumulation by the oleaginous diatom Fistulifera solaris as revealed by the genome and transcriptome.</title>
        <authorList>
            <person name="Tanaka T."/>
            <person name="Maeda Y."/>
            <person name="Veluchamy A."/>
            <person name="Tanaka M."/>
            <person name="Abida H."/>
            <person name="Marechal E."/>
            <person name="Bowler C."/>
            <person name="Muto M."/>
            <person name="Sunaga Y."/>
            <person name="Tanaka M."/>
            <person name="Yoshino T."/>
            <person name="Taniguchi T."/>
            <person name="Fukuda Y."/>
            <person name="Nemoto M."/>
            <person name="Matsumoto M."/>
            <person name="Wong P.S."/>
            <person name="Aburatani S."/>
            <person name="Fujibuchi W."/>
        </authorList>
    </citation>
    <scope>NUCLEOTIDE SEQUENCE [LARGE SCALE GENOMIC DNA]</scope>
    <source>
        <strain evidence="1 2">JPCC DA0580</strain>
    </source>
</reference>
<sequence>MIDTNTQKSIKSDTKVVNETETVLTQERTRPPFLPDQVLEQYIQWHSETTLTNSNNNHRQYALIYYYCPNRAGNILHSMFNTAIWAIIHNRTMLWKYDTDFSDPNSVHECQKILQRASWLPSWDGWAPRLNLTEPVPIEMDPLRIHEYQQYQTVVFPMIPDQMSRHKQFFRVDWRDDPMHKRNHRQYIMAMDDAAIRRTGRLYRYGIDYLLGMLFHEFFTIQTSVSFQTKADDFTVALHSRHTVVGDDGSFITDETRCLETLLLNRTQSAKCVVYLMSDRPSTVHLLKEWLADRNCTGVSNEDYASMASSPLLFRDEHGPNPGVGFIRDLAMVSQARSALVGDPGRSSYMLLQEIVEYERRIDDWRLGRDSAERIPFCQLPGRYGKGYNYGPGTPHFIAHWHNQPLEPAQVLQQYKSEHSVDALRKLEYPLNRSYLIGYLPCDSADDTIEKKLRSFLHEFLLAIATNQTLLVKYTNETTICTRPAIAVKEWLPSYEAWREILPVGGLNNNPFSSNRTLLTSLAKHELNSFIANGNFSVTKAPTNVLDMLFAQGADYLYGALLHESIHLQSSTDAFESSVPADPQAMRVLWYDAGDLNGQMTFILQETRRCLEPVLSNSTDACQITFVQAQGDSDQVNAILNYFPTCTIIQVQTITLPNLLQLSRDPTWAAFVGPREDLKTSVSSLMRQSLVYQRREVLWKLGRIPPSVPDVLLCEY</sequence>
<name>A0A1Z5K372_FISSO</name>
<dbReference type="AlphaFoldDB" id="A0A1Z5K372"/>
<proteinExistence type="predicted"/>
<dbReference type="InParanoid" id="A0A1Z5K372"/>